<dbReference type="PANTHER" id="PTHR46796">
    <property type="entry name" value="HTH-TYPE TRANSCRIPTIONAL ACTIVATOR RHAS-RELATED"/>
    <property type="match status" value="1"/>
</dbReference>
<evidence type="ECO:0000256" key="2">
    <source>
        <dbReference type="ARBA" id="ARBA00023125"/>
    </source>
</evidence>
<proteinExistence type="predicted"/>
<evidence type="ECO:0000256" key="3">
    <source>
        <dbReference type="ARBA" id="ARBA00023163"/>
    </source>
</evidence>
<dbReference type="InterPro" id="IPR018062">
    <property type="entry name" value="HTH_AraC-typ_CS"/>
</dbReference>
<organism evidence="6 7">
    <name type="scientific">Blastomonas natatoria</name>
    <dbReference type="NCBI Taxonomy" id="34015"/>
    <lineage>
        <taxon>Bacteria</taxon>
        <taxon>Pseudomonadati</taxon>
        <taxon>Pseudomonadota</taxon>
        <taxon>Alphaproteobacteria</taxon>
        <taxon>Sphingomonadales</taxon>
        <taxon>Sphingomonadaceae</taxon>
        <taxon>Blastomonas</taxon>
    </lineage>
</organism>
<keyword evidence="3" id="KW-0804">Transcription</keyword>
<evidence type="ECO:0000256" key="4">
    <source>
        <dbReference type="SAM" id="MobiDB-lite"/>
    </source>
</evidence>
<feature type="region of interest" description="Disordered" evidence="4">
    <location>
        <begin position="1"/>
        <end position="21"/>
    </location>
</feature>
<dbReference type="InterPro" id="IPR018060">
    <property type="entry name" value="HTH_AraC"/>
</dbReference>
<keyword evidence="7" id="KW-1185">Reference proteome</keyword>
<accession>A0A2V3V037</accession>
<dbReference type="SMART" id="SM00342">
    <property type="entry name" value="HTH_ARAC"/>
    <property type="match status" value="1"/>
</dbReference>
<dbReference type="PANTHER" id="PTHR46796:SF6">
    <property type="entry name" value="ARAC SUBFAMILY"/>
    <property type="match status" value="1"/>
</dbReference>
<dbReference type="InterPro" id="IPR050204">
    <property type="entry name" value="AraC_XylS_family_regulators"/>
</dbReference>
<comment type="caution">
    <text evidence="6">The sequence shown here is derived from an EMBL/GenBank/DDBJ whole genome shotgun (WGS) entry which is preliminary data.</text>
</comment>
<dbReference type="GO" id="GO:0043565">
    <property type="term" value="F:sequence-specific DNA binding"/>
    <property type="evidence" value="ECO:0007669"/>
    <property type="project" value="InterPro"/>
</dbReference>
<dbReference type="GO" id="GO:0003700">
    <property type="term" value="F:DNA-binding transcription factor activity"/>
    <property type="evidence" value="ECO:0007669"/>
    <property type="project" value="InterPro"/>
</dbReference>
<dbReference type="EMBL" id="QJJM01000007">
    <property type="protein sequence ID" value="PXW75037.1"/>
    <property type="molecule type" value="Genomic_DNA"/>
</dbReference>
<dbReference type="RefSeq" id="WP_146215342.1">
    <property type="nucleotide sequence ID" value="NZ_QJJM01000007.1"/>
</dbReference>
<dbReference type="PROSITE" id="PS01124">
    <property type="entry name" value="HTH_ARAC_FAMILY_2"/>
    <property type="match status" value="1"/>
</dbReference>
<dbReference type="Proteomes" id="UP000248014">
    <property type="component" value="Unassembled WGS sequence"/>
</dbReference>
<dbReference type="Gene3D" id="1.10.10.60">
    <property type="entry name" value="Homeodomain-like"/>
    <property type="match status" value="2"/>
</dbReference>
<name>A0A2V3V037_9SPHN</name>
<dbReference type="PRINTS" id="PR00032">
    <property type="entry name" value="HTHARAC"/>
</dbReference>
<protein>
    <submittedName>
        <fullName evidence="6">AraC family transcriptional regulator</fullName>
    </submittedName>
</protein>
<dbReference type="AlphaFoldDB" id="A0A2V3V037"/>
<dbReference type="SUPFAM" id="SSF46689">
    <property type="entry name" value="Homeodomain-like"/>
    <property type="match status" value="2"/>
</dbReference>
<reference evidence="6 7" key="1">
    <citation type="submission" date="2018-05" db="EMBL/GenBank/DDBJ databases">
        <title>Genomic Encyclopedia of Type Strains, Phase IV (KMG-IV): sequencing the most valuable type-strain genomes for metagenomic binning, comparative biology and taxonomic classification.</title>
        <authorList>
            <person name="Goeker M."/>
        </authorList>
    </citation>
    <scope>NUCLEOTIDE SEQUENCE [LARGE SCALE GENOMIC DNA]</scope>
    <source>
        <strain evidence="6 7">DSM 3183</strain>
    </source>
</reference>
<sequence length="312" mass="34496">MATEFGPTSTLPGTEAGPHSPDRLEAIYAKQTIAKGFGSLGVSAALWQTEIFAGCDQNIPACPHTHAISTCLNGGGEISSFINGRFRYRRQIVPGSTGILRAGDTARSVTHTGWGHCLHLYLPNSLLQQSAADDFGQNAQVELLPTDIRLDPAITQLGKLAAQEIRIPSGGSRMMLDSVSLALVVRVLRSWSSLSAPTELHRSGLAPWQQKRAIEQLQSRYHENLSITDLAAEARLSPFHFIRSFKRSVGVPPHQYLTQIRMERARLLLETTDMAITDVAFETGYQSPAHFARLFRRRYGMTPTAYRRERNT</sequence>
<dbReference type="InterPro" id="IPR009057">
    <property type="entry name" value="Homeodomain-like_sf"/>
</dbReference>
<keyword evidence="1" id="KW-0805">Transcription regulation</keyword>
<dbReference type="OrthoDB" id="110167at2"/>
<dbReference type="InterPro" id="IPR020449">
    <property type="entry name" value="Tscrpt_reg_AraC-type_HTH"/>
</dbReference>
<evidence type="ECO:0000313" key="7">
    <source>
        <dbReference type="Proteomes" id="UP000248014"/>
    </source>
</evidence>
<feature type="domain" description="HTH araC/xylS-type" evidence="5">
    <location>
        <begin position="211"/>
        <end position="309"/>
    </location>
</feature>
<evidence type="ECO:0000256" key="1">
    <source>
        <dbReference type="ARBA" id="ARBA00023015"/>
    </source>
</evidence>
<gene>
    <name evidence="6" type="ORF">C7451_1074</name>
</gene>
<dbReference type="Pfam" id="PF12833">
    <property type="entry name" value="HTH_18"/>
    <property type="match status" value="1"/>
</dbReference>
<evidence type="ECO:0000259" key="5">
    <source>
        <dbReference type="PROSITE" id="PS01124"/>
    </source>
</evidence>
<dbReference type="PROSITE" id="PS00041">
    <property type="entry name" value="HTH_ARAC_FAMILY_1"/>
    <property type="match status" value="1"/>
</dbReference>
<evidence type="ECO:0000313" key="6">
    <source>
        <dbReference type="EMBL" id="PXW75037.1"/>
    </source>
</evidence>
<keyword evidence="2" id="KW-0238">DNA-binding</keyword>
<feature type="compositionally biased region" description="Polar residues" evidence="4">
    <location>
        <begin position="1"/>
        <end position="12"/>
    </location>
</feature>